<feature type="transmembrane region" description="Helical" evidence="12">
    <location>
        <begin position="664"/>
        <end position="683"/>
    </location>
</feature>
<evidence type="ECO:0000259" key="13">
    <source>
        <dbReference type="Pfam" id="PF19316"/>
    </source>
</evidence>
<evidence type="ECO:0000256" key="6">
    <source>
        <dbReference type="ARBA" id="ARBA00022692"/>
    </source>
</evidence>
<dbReference type="CDD" id="cd16023">
    <property type="entry name" value="GPI_EPT_3"/>
    <property type="match status" value="1"/>
</dbReference>
<feature type="transmembrane region" description="Helical" evidence="12">
    <location>
        <begin position="50"/>
        <end position="74"/>
    </location>
</feature>
<comment type="subcellular location">
    <subcellularLocation>
        <location evidence="1">Endoplasmic reticulum membrane</location>
        <topology evidence="1">Multi-pass membrane protein</topology>
    </subcellularLocation>
</comment>
<keyword evidence="9 12" id="KW-0472">Membrane</keyword>
<feature type="transmembrane region" description="Helical" evidence="12">
    <location>
        <begin position="561"/>
        <end position="581"/>
    </location>
</feature>
<evidence type="ECO:0000256" key="7">
    <source>
        <dbReference type="ARBA" id="ARBA00022824"/>
    </source>
</evidence>
<keyword evidence="4" id="KW-0337">GPI-anchor biosynthesis</keyword>
<evidence type="ECO:0000256" key="11">
    <source>
        <dbReference type="SAM" id="MobiDB-lite"/>
    </source>
</evidence>
<dbReference type="GO" id="GO:0006506">
    <property type="term" value="P:GPI anchor biosynthetic process"/>
    <property type="evidence" value="ECO:0007669"/>
    <property type="project" value="UniProtKB-UniPathway"/>
</dbReference>
<evidence type="ECO:0000313" key="15">
    <source>
        <dbReference type="Proteomes" id="UP000053201"/>
    </source>
</evidence>
<dbReference type="GO" id="GO:0051377">
    <property type="term" value="F:mannose-ethanolamine phosphotransferase activity"/>
    <property type="evidence" value="ECO:0007669"/>
    <property type="project" value="InterPro"/>
</dbReference>
<dbReference type="GeneID" id="27689511"/>
<evidence type="ECO:0000256" key="12">
    <source>
        <dbReference type="SAM" id="Phobius"/>
    </source>
</evidence>
<dbReference type="OMA" id="YPSFDIF"/>
<gene>
    <name evidence="14" type="ORF">SPPG_06186</name>
</gene>
<feature type="transmembrane region" description="Helical" evidence="12">
    <location>
        <begin position="732"/>
        <end position="756"/>
    </location>
</feature>
<protein>
    <recommendedName>
        <fullName evidence="13">GPI ethanolamine phosphate transferase 2 C-terminal domain-containing protein</fullName>
    </recommendedName>
</protein>
<feature type="transmembrane region" description="Helical" evidence="12">
    <location>
        <begin position="866"/>
        <end position="885"/>
    </location>
</feature>
<dbReference type="UniPathway" id="UPA00196"/>
<feature type="transmembrane region" description="Helical" evidence="12">
    <location>
        <begin position="1097"/>
        <end position="1118"/>
    </location>
</feature>
<evidence type="ECO:0000256" key="1">
    <source>
        <dbReference type="ARBA" id="ARBA00004477"/>
    </source>
</evidence>
<dbReference type="OrthoDB" id="272139at2759"/>
<evidence type="ECO:0000256" key="9">
    <source>
        <dbReference type="ARBA" id="ARBA00023136"/>
    </source>
</evidence>
<keyword evidence="15" id="KW-1185">Reference proteome</keyword>
<feature type="transmembrane region" description="Helical" evidence="12">
    <location>
        <begin position="1015"/>
        <end position="1038"/>
    </location>
</feature>
<keyword evidence="8 12" id="KW-1133">Transmembrane helix</keyword>
<feature type="transmembrane region" description="Helical" evidence="12">
    <location>
        <begin position="601"/>
        <end position="623"/>
    </location>
</feature>
<keyword evidence="7" id="KW-0256">Endoplasmic reticulum</keyword>
<keyword evidence="5" id="KW-0808">Transferase</keyword>
<dbReference type="Proteomes" id="UP000053201">
    <property type="component" value="Unassembled WGS sequence"/>
</dbReference>
<keyword evidence="10" id="KW-0325">Glycoprotein</keyword>
<dbReference type="InterPro" id="IPR039524">
    <property type="entry name" value="PIGO/GPI13"/>
</dbReference>
<organism evidence="14 15">
    <name type="scientific">Spizellomyces punctatus (strain DAOM BR117)</name>
    <dbReference type="NCBI Taxonomy" id="645134"/>
    <lineage>
        <taxon>Eukaryota</taxon>
        <taxon>Fungi</taxon>
        <taxon>Fungi incertae sedis</taxon>
        <taxon>Chytridiomycota</taxon>
        <taxon>Chytridiomycota incertae sedis</taxon>
        <taxon>Chytridiomycetes</taxon>
        <taxon>Spizellomycetales</taxon>
        <taxon>Spizellomycetaceae</taxon>
        <taxon>Spizellomyces</taxon>
    </lineage>
</organism>
<feature type="transmembrane region" description="Helical" evidence="12">
    <location>
        <begin position="807"/>
        <end position="826"/>
    </location>
</feature>
<evidence type="ECO:0000256" key="2">
    <source>
        <dbReference type="ARBA" id="ARBA00004687"/>
    </source>
</evidence>
<proteinExistence type="inferred from homology"/>
<evidence type="ECO:0000256" key="3">
    <source>
        <dbReference type="ARBA" id="ARBA00008695"/>
    </source>
</evidence>
<feature type="transmembrane region" description="Helical" evidence="12">
    <location>
        <begin position="530"/>
        <end position="549"/>
    </location>
</feature>
<evidence type="ECO:0000256" key="4">
    <source>
        <dbReference type="ARBA" id="ARBA00022502"/>
    </source>
</evidence>
<name>A0A0L0HC20_SPIPD</name>
<dbReference type="SUPFAM" id="SSF53649">
    <property type="entry name" value="Alkaline phosphatase-like"/>
    <property type="match status" value="1"/>
</dbReference>
<dbReference type="InterPro" id="IPR045687">
    <property type="entry name" value="PIGG/GPI7_C"/>
</dbReference>
<dbReference type="InterPro" id="IPR037675">
    <property type="entry name" value="PIG-O_N"/>
</dbReference>
<dbReference type="STRING" id="645134.A0A0L0HC20"/>
<evidence type="ECO:0000256" key="10">
    <source>
        <dbReference type="ARBA" id="ARBA00023180"/>
    </source>
</evidence>
<dbReference type="GO" id="GO:0005789">
    <property type="term" value="C:endoplasmic reticulum membrane"/>
    <property type="evidence" value="ECO:0007669"/>
    <property type="project" value="UniProtKB-SubCell"/>
</dbReference>
<dbReference type="FunCoup" id="A0A0L0HC20">
    <property type="interactions" value="139"/>
</dbReference>
<dbReference type="eggNOG" id="KOG2126">
    <property type="taxonomic scope" value="Eukaryota"/>
</dbReference>
<dbReference type="Pfam" id="PF01663">
    <property type="entry name" value="Phosphodiest"/>
    <property type="match status" value="1"/>
</dbReference>
<sequence>MLKRRSGARQTQVARATKTSGQPKKEQSSRAFGTVDLSPFPAKWSAFGKLLLVLLVTTLFHLAGIYLFGSGFLLTRLELDTRNNCSTWRPEGVPPIEANITGQGCWHAPRYNRAVLIILDALRFDFTVYNETLAHQASKSGDNSSIPYYINKLPILHRILETEPEHGLLFRVRADPPTTTLQRLKALTTGTLPTFVDAGSNFFGQVIGEDNIIEQFTRTGRRVVFMGDDTWDNMYPNAMNESYPYPSLEVWDLHTVDNGILQHLQPTLQREPKDWDLLIAHFLGVDHAGHRYGPAHPAMAEKLTQMNAVLTNIFQEVDDETVVFVIGDHGMDAKGDHGGDSENEINAGLFMYSKRPLTDASAAVELNSYLRDLNATDFGSDDPFVFLQGHRTMPQIDFVPTISMLLGIPIPFGNLGTLIPECFFVPTLDLSGKSMDYGRNLLEAMRINAQQVHHYITEYSQQRLAAKLAIRDLKELFDSAEMAYARLSTNNNDAAVTSADLKDVYRRYVTFTRRTLVAARKIWARFDVPLIVLGSVAVTLAFASVVVYAKVHWASDVSPMYSVIGLGAISGILLVATGGVRKWLVSLEDTGDSALNPYHETAFAISAGVLGTYLLSTLVQCCYRMTKRGVSAIISTNTLLGLFLLALHTLVAASDSFTIHEDAVTVYLLQAFGFINLLWSFGLDSDTARDSLVKYSLIFMILTRISQFSTICREEQHPYCIPTFNATPHTSVASPSAAVLLFLMVPIVALAIRKVMKASDNAESTGKILPGIFIPIGMIVSAVYWAFDTIDNHHILSGSKWDMAAVKFWWARVGFLAISTTCLFVWTSDPNCLGVDVIPSAAVNALGVTNNASGGKTVCFLGIPNAVGASYFVFLSVVYMILTMFQKPMGGIMLGVGFLQIICLLEMLHIWRDKSSKKRNADIAHGPEVPVSVSTSTSLLSSPQSMPAPIPAPLQGSVVQKEQENADWTFLYLVALYLLSSRFYFATGHQTTLSTIQWDIGYVGVKQLNWTISPLLVLLNTFAGNVLFALAAPLLAVWKRPLTRSTQDQVNRELGRAVLTYFGMVSATTVTATLFAGHFRRHLMVWRVFAPKFFFEALVLVVVDVILMIGVVGVWLPVNAYRDFLVKIKQLGIVR</sequence>
<feature type="region of interest" description="Disordered" evidence="11">
    <location>
        <begin position="1"/>
        <end position="30"/>
    </location>
</feature>
<feature type="domain" description="GPI ethanolamine phosphate transferase 2 C-terminal" evidence="13">
    <location>
        <begin position="904"/>
        <end position="1114"/>
    </location>
</feature>
<dbReference type="RefSeq" id="XP_016606526.1">
    <property type="nucleotide sequence ID" value="XM_016754388.1"/>
</dbReference>
<dbReference type="InterPro" id="IPR002591">
    <property type="entry name" value="Phosphodiest/P_Trfase"/>
</dbReference>
<feature type="transmembrane region" description="Helical" evidence="12">
    <location>
        <begin position="768"/>
        <end position="787"/>
    </location>
</feature>
<dbReference type="PANTHER" id="PTHR23071">
    <property type="entry name" value="PHOSPHATIDYLINOSITOL GLYCAN"/>
    <property type="match status" value="1"/>
</dbReference>
<comment type="pathway">
    <text evidence="2">Glycolipid biosynthesis; glycosylphosphatidylinositol-anchor biosynthesis.</text>
</comment>
<dbReference type="EMBL" id="KQ257460">
    <property type="protein sequence ID" value="KNC98486.1"/>
    <property type="molecule type" value="Genomic_DNA"/>
</dbReference>
<feature type="transmembrane region" description="Helical" evidence="12">
    <location>
        <begin position="891"/>
        <end position="911"/>
    </location>
</feature>
<evidence type="ECO:0000256" key="5">
    <source>
        <dbReference type="ARBA" id="ARBA00022679"/>
    </source>
</evidence>
<dbReference type="Pfam" id="PF19316">
    <property type="entry name" value="PIGO_PIGG"/>
    <property type="match status" value="1"/>
</dbReference>
<evidence type="ECO:0000313" key="14">
    <source>
        <dbReference type="EMBL" id="KNC98486.1"/>
    </source>
</evidence>
<dbReference type="InParanoid" id="A0A0L0HC20"/>
<reference evidence="14 15" key="1">
    <citation type="submission" date="2009-08" db="EMBL/GenBank/DDBJ databases">
        <title>The Genome Sequence of Spizellomyces punctatus strain DAOM BR117.</title>
        <authorList>
            <consortium name="The Broad Institute Genome Sequencing Platform"/>
            <person name="Russ C."/>
            <person name="Cuomo C."/>
            <person name="Shea T."/>
            <person name="Young S.K."/>
            <person name="Zeng Q."/>
            <person name="Koehrsen M."/>
            <person name="Haas B."/>
            <person name="Borodovsky M."/>
            <person name="Guigo R."/>
            <person name="Alvarado L."/>
            <person name="Berlin A."/>
            <person name="Bochicchio J."/>
            <person name="Borenstein D."/>
            <person name="Chapman S."/>
            <person name="Chen Z."/>
            <person name="Engels R."/>
            <person name="Freedman E."/>
            <person name="Gellesch M."/>
            <person name="Goldberg J."/>
            <person name="Griggs A."/>
            <person name="Gujja S."/>
            <person name="Heiman D."/>
            <person name="Hepburn T."/>
            <person name="Howarth C."/>
            <person name="Jen D."/>
            <person name="Larson L."/>
            <person name="Lewis B."/>
            <person name="Mehta T."/>
            <person name="Park D."/>
            <person name="Pearson M."/>
            <person name="Roberts A."/>
            <person name="Saif S."/>
            <person name="Shenoy N."/>
            <person name="Sisk P."/>
            <person name="Stolte C."/>
            <person name="Sykes S."/>
            <person name="Thomson T."/>
            <person name="Walk T."/>
            <person name="White J."/>
            <person name="Yandava C."/>
            <person name="Burger G."/>
            <person name="Gray M.W."/>
            <person name="Holland P.W.H."/>
            <person name="King N."/>
            <person name="Lang F.B.F."/>
            <person name="Roger A.J."/>
            <person name="Ruiz-Trillo I."/>
            <person name="Lander E."/>
            <person name="Nusbaum C."/>
        </authorList>
    </citation>
    <scope>NUCLEOTIDE SEQUENCE [LARGE SCALE GENOMIC DNA]</scope>
    <source>
        <strain evidence="14 15">DAOM BR117</strain>
    </source>
</reference>
<dbReference type="Gene3D" id="3.40.720.10">
    <property type="entry name" value="Alkaline Phosphatase, subunit A"/>
    <property type="match status" value="1"/>
</dbReference>
<dbReference type="VEuPathDB" id="FungiDB:SPPG_06186"/>
<accession>A0A0L0HC20</accession>
<dbReference type="AlphaFoldDB" id="A0A0L0HC20"/>
<feature type="transmembrane region" description="Helical" evidence="12">
    <location>
        <begin position="630"/>
        <end position="652"/>
    </location>
</feature>
<feature type="transmembrane region" description="Helical" evidence="12">
    <location>
        <begin position="1058"/>
        <end position="1077"/>
    </location>
</feature>
<evidence type="ECO:0000256" key="8">
    <source>
        <dbReference type="ARBA" id="ARBA00022989"/>
    </source>
</evidence>
<feature type="compositionally biased region" description="Polar residues" evidence="11">
    <location>
        <begin position="8"/>
        <end position="22"/>
    </location>
</feature>
<comment type="similarity">
    <text evidence="3">Belongs to the PIGG/PIGN/PIGO family. PIGO subfamily.</text>
</comment>
<keyword evidence="6 12" id="KW-0812">Transmembrane</keyword>
<dbReference type="PANTHER" id="PTHR23071:SF1">
    <property type="entry name" value="GPI ETHANOLAMINE PHOSPHATE TRANSFERASE 3"/>
    <property type="match status" value="1"/>
</dbReference>
<dbReference type="InterPro" id="IPR017850">
    <property type="entry name" value="Alkaline_phosphatase_core_sf"/>
</dbReference>